<dbReference type="PROSITE" id="PS50977">
    <property type="entry name" value="HTH_TETR_2"/>
    <property type="match status" value="1"/>
</dbReference>
<dbReference type="SUPFAM" id="SSF46689">
    <property type="entry name" value="Homeodomain-like"/>
    <property type="match status" value="1"/>
</dbReference>
<proteinExistence type="predicted"/>
<dbReference type="InterPro" id="IPR036271">
    <property type="entry name" value="Tet_transcr_reg_TetR-rel_C_sf"/>
</dbReference>
<dbReference type="Proteomes" id="UP001317085">
    <property type="component" value="Unassembled WGS sequence"/>
</dbReference>
<dbReference type="InterPro" id="IPR009057">
    <property type="entry name" value="Homeodomain-like_sf"/>
</dbReference>
<keyword evidence="3" id="KW-0804">Transcription</keyword>
<dbReference type="Gene3D" id="1.10.357.10">
    <property type="entry name" value="Tetracycline Repressor, domain 2"/>
    <property type="match status" value="1"/>
</dbReference>
<gene>
    <name evidence="7" type="ORF">L9Z73_19645</name>
</gene>
<dbReference type="InterPro" id="IPR011075">
    <property type="entry name" value="TetR_C"/>
</dbReference>
<dbReference type="Pfam" id="PF16859">
    <property type="entry name" value="TetR_C_11"/>
    <property type="match status" value="1"/>
</dbReference>
<reference evidence="7 8" key="1">
    <citation type="submission" date="2022-02" db="EMBL/GenBank/DDBJ databases">
        <title>Comparative genomics of the first Antarctic Pseudomonas spp. capable of biotransforming 2,4,6-Trinitrotoluene.</title>
        <authorList>
            <person name="Cabrera M.A."/>
            <person name="Marquez S.L."/>
            <person name="Perez-Donoso J.M."/>
        </authorList>
    </citation>
    <scope>NUCLEOTIDE SEQUENCE [LARGE SCALE GENOMIC DNA]</scope>
    <source>
        <strain evidence="7 8">TNT11</strain>
    </source>
</reference>
<dbReference type="InterPro" id="IPR050109">
    <property type="entry name" value="HTH-type_TetR-like_transc_reg"/>
</dbReference>
<dbReference type="Pfam" id="PF00440">
    <property type="entry name" value="TetR_N"/>
    <property type="match status" value="1"/>
</dbReference>
<dbReference type="PANTHER" id="PTHR30055">
    <property type="entry name" value="HTH-TYPE TRANSCRIPTIONAL REGULATOR RUTR"/>
    <property type="match status" value="1"/>
</dbReference>
<organism evidence="7 8">
    <name type="scientific">Pseudomonas emilianonis</name>
    <dbReference type="NCBI Taxonomy" id="2915812"/>
    <lineage>
        <taxon>Bacteria</taxon>
        <taxon>Pseudomonadati</taxon>
        <taxon>Pseudomonadota</taxon>
        <taxon>Gammaproteobacteria</taxon>
        <taxon>Pseudomonadales</taxon>
        <taxon>Pseudomonadaceae</taxon>
        <taxon>Pseudomonas</taxon>
    </lineage>
</organism>
<keyword evidence="2 4" id="KW-0238">DNA-binding</keyword>
<evidence type="ECO:0000259" key="6">
    <source>
        <dbReference type="PROSITE" id="PS50977"/>
    </source>
</evidence>
<evidence type="ECO:0000313" key="7">
    <source>
        <dbReference type="EMBL" id="MCK1786482.1"/>
    </source>
</evidence>
<evidence type="ECO:0000313" key="8">
    <source>
        <dbReference type="Proteomes" id="UP001317085"/>
    </source>
</evidence>
<accession>A0ABT0EL79</accession>
<dbReference type="EMBL" id="JAKNRV010000216">
    <property type="protein sequence ID" value="MCK1786482.1"/>
    <property type="molecule type" value="Genomic_DNA"/>
</dbReference>
<keyword evidence="1" id="KW-0805">Transcription regulation</keyword>
<feature type="region of interest" description="Disordered" evidence="5">
    <location>
        <begin position="1"/>
        <end position="25"/>
    </location>
</feature>
<dbReference type="RefSeq" id="WP_247404343.1">
    <property type="nucleotide sequence ID" value="NZ_JAKNRV010000216.1"/>
</dbReference>
<evidence type="ECO:0000256" key="2">
    <source>
        <dbReference type="ARBA" id="ARBA00023125"/>
    </source>
</evidence>
<keyword evidence="8" id="KW-1185">Reference proteome</keyword>
<sequence>MTAKKTSPSGPAKPRSRSSIGAVRSPQSTEAILEAAAAILEEQGYRAFTMDALVERAGSSKPTIYRWWRSKGALLRDVYERAALTFVTSPDTGNLEQDLVVHLRSLWNWWRSSSAGETLRSFFIEIQLDSKAIAEFRDEFLPRRERTLRKIFARAVASGEIVDGPAVEMAVAMLTGMSWLHLITANLENLDDIDHCVAVLVKGLRVR</sequence>
<evidence type="ECO:0000256" key="5">
    <source>
        <dbReference type="SAM" id="MobiDB-lite"/>
    </source>
</evidence>
<feature type="domain" description="HTH tetR-type" evidence="6">
    <location>
        <begin position="26"/>
        <end position="86"/>
    </location>
</feature>
<protein>
    <submittedName>
        <fullName evidence="7">TetR/AcrR family transcriptional regulator</fullName>
    </submittedName>
</protein>
<feature type="DNA-binding region" description="H-T-H motif" evidence="4">
    <location>
        <begin position="49"/>
        <end position="68"/>
    </location>
</feature>
<dbReference type="PRINTS" id="PR00455">
    <property type="entry name" value="HTHTETR"/>
</dbReference>
<dbReference type="Gene3D" id="1.10.10.60">
    <property type="entry name" value="Homeodomain-like"/>
    <property type="match status" value="1"/>
</dbReference>
<dbReference type="SUPFAM" id="SSF48498">
    <property type="entry name" value="Tetracyclin repressor-like, C-terminal domain"/>
    <property type="match status" value="1"/>
</dbReference>
<evidence type="ECO:0000256" key="1">
    <source>
        <dbReference type="ARBA" id="ARBA00023015"/>
    </source>
</evidence>
<evidence type="ECO:0000256" key="3">
    <source>
        <dbReference type="ARBA" id="ARBA00023163"/>
    </source>
</evidence>
<dbReference type="InterPro" id="IPR001647">
    <property type="entry name" value="HTH_TetR"/>
</dbReference>
<evidence type="ECO:0000256" key="4">
    <source>
        <dbReference type="PROSITE-ProRule" id="PRU00335"/>
    </source>
</evidence>
<name>A0ABT0EL79_9PSED</name>
<dbReference type="PANTHER" id="PTHR30055:SF148">
    <property type="entry name" value="TETR-FAMILY TRANSCRIPTIONAL REGULATOR"/>
    <property type="match status" value="1"/>
</dbReference>
<comment type="caution">
    <text evidence="7">The sequence shown here is derived from an EMBL/GenBank/DDBJ whole genome shotgun (WGS) entry which is preliminary data.</text>
</comment>